<keyword evidence="2" id="KW-0489">Methyltransferase</keyword>
<evidence type="ECO:0000313" key="3">
    <source>
        <dbReference type="Proteomes" id="UP000282957"/>
    </source>
</evidence>
<feature type="compositionally biased region" description="Basic and acidic residues" evidence="1">
    <location>
        <begin position="135"/>
        <end position="145"/>
    </location>
</feature>
<proteinExistence type="predicted"/>
<evidence type="ECO:0000313" key="2">
    <source>
        <dbReference type="EMBL" id="RVT91649.1"/>
    </source>
</evidence>
<dbReference type="Proteomes" id="UP000282957">
    <property type="component" value="Unassembled WGS sequence"/>
</dbReference>
<dbReference type="GO" id="GO:0016491">
    <property type="term" value="F:oxidoreductase activity"/>
    <property type="evidence" value="ECO:0007669"/>
    <property type="project" value="InterPro"/>
</dbReference>
<dbReference type="RefSeq" id="WP_127789753.1">
    <property type="nucleotide sequence ID" value="NZ_SACL01000010.1"/>
</dbReference>
<keyword evidence="2" id="KW-0808">Transferase</keyword>
<dbReference type="OrthoDB" id="5173234at2"/>
<dbReference type="GO" id="GO:0032259">
    <property type="term" value="P:methylation"/>
    <property type="evidence" value="ECO:0007669"/>
    <property type="project" value="UniProtKB-KW"/>
</dbReference>
<dbReference type="NCBIfam" id="NF041278">
    <property type="entry name" value="CmcJ_NvfI_EfuI"/>
    <property type="match status" value="1"/>
</dbReference>
<feature type="region of interest" description="Disordered" evidence="1">
    <location>
        <begin position="119"/>
        <end position="145"/>
    </location>
</feature>
<dbReference type="PANTHER" id="PTHR34598">
    <property type="entry name" value="BLL6449 PROTEIN"/>
    <property type="match status" value="1"/>
</dbReference>
<dbReference type="InterPro" id="IPR044053">
    <property type="entry name" value="AsaB-like"/>
</dbReference>
<comment type="caution">
    <text evidence="2">The sequence shown here is derived from an EMBL/GenBank/DDBJ whole genome shotgun (WGS) entry which is preliminary data.</text>
</comment>
<gene>
    <name evidence="2" type="ORF">EOD42_22055</name>
</gene>
<keyword evidence="3" id="KW-1185">Reference proteome</keyword>
<accession>A0A437M1R0</accession>
<protein>
    <submittedName>
        <fullName evidence="2">Methyltransferase</fullName>
    </submittedName>
</protein>
<sequence length="278" mass="31069">MGTTLSAPASITASLNYLAPVDGRPRTYTFDPPAGEPRSTALPEAHDVRIRDARAAAAQLALDVTGFELLRHRSALADFSDEQQIRDVYYPESIALIRAATGADRVFVFDHTIRRRVPGVEDQRDGGPRQPATRVHVDHTERSGPQRVRDLLPDEAEALLKGRVQVINLWRPLRGPVKDAPLAFADARTVPFSDYVPSDLVYPQRVGETYSVRFNPAHEWFYVPDLQTDEALLIKCYDSETDGRARFVAHTAFHDPTTPADAPPRESIELRTLVFHKP</sequence>
<reference evidence="2 3" key="1">
    <citation type="submission" date="2019-01" db="EMBL/GenBank/DDBJ databases">
        <authorList>
            <person name="Chen W.-M."/>
        </authorList>
    </citation>
    <scope>NUCLEOTIDE SEQUENCE [LARGE SCALE GENOMIC DNA]</scope>
    <source>
        <strain evidence="2 3">CCP-6</strain>
    </source>
</reference>
<name>A0A437M1R0_9PROT</name>
<organism evidence="2 3">
    <name type="scientific">Rhodovarius crocodyli</name>
    <dbReference type="NCBI Taxonomy" id="1979269"/>
    <lineage>
        <taxon>Bacteria</taxon>
        <taxon>Pseudomonadati</taxon>
        <taxon>Pseudomonadota</taxon>
        <taxon>Alphaproteobacteria</taxon>
        <taxon>Acetobacterales</taxon>
        <taxon>Roseomonadaceae</taxon>
        <taxon>Rhodovarius</taxon>
    </lineage>
</organism>
<dbReference type="AlphaFoldDB" id="A0A437M1R0"/>
<evidence type="ECO:0000256" key="1">
    <source>
        <dbReference type="SAM" id="MobiDB-lite"/>
    </source>
</evidence>
<dbReference type="PANTHER" id="PTHR34598:SF3">
    <property type="entry name" value="OXIDOREDUCTASE AN1597"/>
    <property type="match status" value="1"/>
</dbReference>
<dbReference type="EMBL" id="SACL01000010">
    <property type="protein sequence ID" value="RVT91649.1"/>
    <property type="molecule type" value="Genomic_DNA"/>
</dbReference>
<dbReference type="GO" id="GO:0008168">
    <property type="term" value="F:methyltransferase activity"/>
    <property type="evidence" value="ECO:0007669"/>
    <property type="project" value="UniProtKB-KW"/>
</dbReference>